<dbReference type="AlphaFoldDB" id="A0A835H3K4"/>
<comment type="caution">
    <text evidence="1">The sequence shown here is derived from an EMBL/GenBank/DDBJ whole genome shotgun (WGS) entry which is preliminary data.</text>
</comment>
<dbReference type="EMBL" id="JADFTS010000008">
    <property type="protein sequence ID" value="KAF9590943.1"/>
    <property type="molecule type" value="Genomic_DNA"/>
</dbReference>
<accession>A0A835H3K4</accession>
<evidence type="ECO:0000313" key="2">
    <source>
        <dbReference type="Proteomes" id="UP000631114"/>
    </source>
</evidence>
<sequence length="139" mass="15807">MDSLRCCCSFILQNPINNAWVQYEFLLSTLAFTLIGAGWIRPCSVELRFYPLTEKLAESSGSLKKIQPVGFTNMDQNFKLGFTVVEIFRNSAMVFRPHPKKNERVNIGGILVFKIMKVEEGMTLDMQASNKSFFIITVV</sequence>
<gene>
    <name evidence="1" type="ORF">IFM89_000488</name>
</gene>
<proteinExistence type="predicted"/>
<evidence type="ECO:0000313" key="1">
    <source>
        <dbReference type="EMBL" id="KAF9590943.1"/>
    </source>
</evidence>
<dbReference type="Proteomes" id="UP000631114">
    <property type="component" value="Unassembled WGS sequence"/>
</dbReference>
<protein>
    <submittedName>
        <fullName evidence="1">Uncharacterized protein</fullName>
    </submittedName>
</protein>
<keyword evidence="2" id="KW-1185">Reference proteome</keyword>
<name>A0A835H3K4_9MAGN</name>
<reference evidence="1 2" key="1">
    <citation type="submission" date="2020-10" db="EMBL/GenBank/DDBJ databases">
        <title>The Coptis chinensis genome and diversification of protoberbering-type alkaloids.</title>
        <authorList>
            <person name="Wang B."/>
            <person name="Shu S."/>
            <person name="Song C."/>
            <person name="Liu Y."/>
        </authorList>
    </citation>
    <scope>NUCLEOTIDE SEQUENCE [LARGE SCALE GENOMIC DNA]</scope>
    <source>
        <strain evidence="1">HL-2020</strain>
        <tissue evidence="1">Leaf</tissue>
    </source>
</reference>
<organism evidence="1 2">
    <name type="scientific">Coptis chinensis</name>
    <dbReference type="NCBI Taxonomy" id="261450"/>
    <lineage>
        <taxon>Eukaryota</taxon>
        <taxon>Viridiplantae</taxon>
        <taxon>Streptophyta</taxon>
        <taxon>Embryophyta</taxon>
        <taxon>Tracheophyta</taxon>
        <taxon>Spermatophyta</taxon>
        <taxon>Magnoliopsida</taxon>
        <taxon>Ranunculales</taxon>
        <taxon>Ranunculaceae</taxon>
        <taxon>Coptidoideae</taxon>
        <taxon>Coptis</taxon>
    </lineage>
</organism>